<dbReference type="InterPro" id="IPR011006">
    <property type="entry name" value="CheY-like_superfamily"/>
</dbReference>
<keyword evidence="5" id="KW-1185">Reference proteome</keyword>
<dbReference type="GO" id="GO:0000160">
    <property type="term" value="P:phosphorelay signal transduction system"/>
    <property type="evidence" value="ECO:0007669"/>
    <property type="project" value="InterPro"/>
</dbReference>
<evidence type="ECO:0000259" key="3">
    <source>
        <dbReference type="PROSITE" id="PS50110"/>
    </source>
</evidence>
<dbReference type="PANTHER" id="PTHR44591:SF3">
    <property type="entry name" value="RESPONSE REGULATORY DOMAIN-CONTAINING PROTEIN"/>
    <property type="match status" value="1"/>
</dbReference>
<protein>
    <submittedName>
        <fullName evidence="4">Response regulator</fullName>
    </submittedName>
</protein>
<evidence type="ECO:0000313" key="5">
    <source>
        <dbReference type="Proteomes" id="UP000317496"/>
    </source>
</evidence>
<sequence>MGEADNNHSAPGQAAGQAAGKAAILVVEDEALVRMVIADHLRDTGYQVAETRSADEAVVLMENGLRVDVVFSDVNLPGTLNGIGLVRWLRDHRPETPVLLTSGAITTQDVPADLRGTCELLLKPYDIDEVVRRIEPLLAGAAG</sequence>
<dbReference type="SUPFAM" id="SSF52172">
    <property type="entry name" value="CheY-like"/>
    <property type="match status" value="1"/>
</dbReference>
<dbReference type="PANTHER" id="PTHR44591">
    <property type="entry name" value="STRESS RESPONSE REGULATOR PROTEIN 1"/>
    <property type="match status" value="1"/>
</dbReference>
<dbReference type="EMBL" id="CP041636">
    <property type="protein sequence ID" value="QDO99023.1"/>
    <property type="molecule type" value="Genomic_DNA"/>
</dbReference>
<dbReference type="RefSeq" id="WP_144258019.1">
    <property type="nucleotide sequence ID" value="NZ_CP041636.1"/>
</dbReference>
<gene>
    <name evidence="4" type="ORF">FNB15_17880</name>
</gene>
<proteinExistence type="predicted"/>
<dbReference type="Pfam" id="PF00072">
    <property type="entry name" value="Response_reg"/>
    <property type="match status" value="1"/>
</dbReference>
<accession>A0A516H5E2</accession>
<organism evidence="4 5">
    <name type="scientific">Ferrovibrio terrae</name>
    <dbReference type="NCBI Taxonomy" id="2594003"/>
    <lineage>
        <taxon>Bacteria</taxon>
        <taxon>Pseudomonadati</taxon>
        <taxon>Pseudomonadota</taxon>
        <taxon>Alphaproteobacteria</taxon>
        <taxon>Rhodospirillales</taxon>
        <taxon>Rhodospirillaceae</taxon>
        <taxon>Ferrovibrio</taxon>
    </lineage>
</organism>
<name>A0A516H5E2_9PROT</name>
<keyword evidence="1 2" id="KW-0597">Phosphoprotein</keyword>
<evidence type="ECO:0000256" key="1">
    <source>
        <dbReference type="ARBA" id="ARBA00022553"/>
    </source>
</evidence>
<dbReference type="OrthoDB" id="9784719at2"/>
<dbReference type="Proteomes" id="UP000317496">
    <property type="component" value="Chromosome"/>
</dbReference>
<dbReference type="SMART" id="SM00448">
    <property type="entry name" value="REC"/>
    <property type="match status" value="1"/>
</dbReference>
<dbReference type="InterPro" id="IPR001789">
    <property type="entry name" value="Sig_transdc_resp-reg_receiver"/>
</dbReference>
<dbReference type="AlphaFoldDB" id="A0A516H5E2"/>
<dbReference type="InterPro" id="IPR050595">
    <property type="entry name" value="Bact_response_regulator"/>
</dbReference>
<dbReference type="Gene3D" id="3.40.50.2300">
    <property type="match status" value="1"/>
</dbReference>
<evidence type="ECO:0000256" key="2">
    <source>
        <dbReference type="PROSITE-ProRule" id="PRU00169"/>
    </source>
</evidence>
<reference evidence="4 5" key="1">
    <citation type="submission" date="2019-07" db="EMBL/GenBank/DDBJ databases">
        <title>Genome sequencing for Ferrovibrio sp. K5.</title>
        <authorList>
            <person name="Park S.-J."/>
        </authorList>
    </citation>
    <scope>NUCLEOTIDE SEQUENCE [LARGE SCALE GENOMIC DNA]</scope>
    <source>
        <strain evidence="4 5">K5</strain>
    </source>
</reference>
<feature type="modified residue" description="4-aspartylphosphate" evidence="2">
    <location>
        <position position="73"/>
    </location>
</feature>
<dbReference type="KEGG" id="fer:FNB15_17880"/>
<dbReference type="PROSITE" id="PS50110">
    <property type="entry name" value="RESPONSE_REGULATORY"/>
    <property type="match status" value="1"/>
</dbReference>
<feature type="domain" description="Response regulatory" evidence="3">
    <location>
        <begin position="23"/>
        <end position="138"/>
    </location>
</feature>
<evidence type="ECO:0000313" key="4">
    <source>
        <dbReference type="EMBL" id="QDO99023.1"/>
    </source>
</evidence>